<dbReference type="GO" id="GO:0033504">
    <property type="term" value="P:floor plate development"/>
    <property type="evidence" value="ECO:0000315"/>
    <property type="project" value="ZFIN"/>
</dbReference>
<dbReference type="InterPro" id="IPR001839">
    <property type="entry name" value="TGF-b_C"/>
</dbReference>
<reference evidence="17" key="5">
    <citation type="journal article" date="1996" name="Int. J. Dev. Biol.">
        <title>Expression of axial and sonic hedgehog in wildtype and midline defective zebrafish embryos.</title>
        <authorList>
            <person name="Strahle U."/>
            <person name="Blader P."/>
            <person name="Ingham P.W."/>
        </authorList>
    </citation>
    <scope>NUCLEOTIDE SEQUENCE</scope>
</reference>
<feature type="signal peptide" evidence="12">
    <location>
        <begin position="1"/>
        <end position="22"/>
    </location>
</feature>
<dbReference type="AGR" id="ZFIN:ZDB-GENE-990415-181"/>
<accession>P87358</accession>
<evidence type="ECO:0000256" key="11">
    <source>
        <dbReference type="SAM" id="MobiDB-lite"/>
    </source>
</evidence>
<feature type="chain" id="PRO_5035036342" evidence="12 17">
    <location>
        <begin position="23"/>
        <end position="501"/>
    </location>
</feature>
<dbReference type="GO" id="GO:0030903">
    <property type="term" value="P:notochord development"/>
    <property type="evidence" value="ECO:0000315"/>
    <property type="project" value="ZFIN"/>
</dbReference>
<comment type="similarity">
    <text evidence="2 10">Belongs to the TGF-beta family.</text>
</comment>
<reference evidence="17" key="13">
    <citation type="journal article" date="2022" name="Front. Cell Dev. Biol.">
        <title>Regulatory factor identification for nodal genes in zebrafish by causal inference.</title>
        <authorList>
            <person name="Xing C."/>
            <person name="Zeng Z."/>
            <person name="Li Y."/>
            <person name="Gong B."/>
            <person name="Shen W."/>
            <person name="Shah R."/>
            <person name="Yan L."/>
            <person name="Du H."/>
            <person name="Meng A."/>
        </authorList>
    </citation>
    <scope>NUCLEOTIDE SEQUENCE</scope>
</reference>
<name>P87358_DANRE</name>
<dbReference type="FunFam" id="2.10.90.10:FF:000026">
    <property type="entry name" value="Nodal homolog 3-A"/>
    <property type="match status" value="1"/>
</dbReference>
<dbReference type="Proteomes" id="UP000000437">
    <property type="component" value="Chromosome 12"/>
</dbReference>
<evidence type="ECO:0000256" key="9">
    <source>
        <dbReference type="ARBA" id="ARBA00023180"/>
    </source>
</evidence>
<dbReference type="InterPro" id="IPR029034">
    <property type="entry name" value="Cystine-knot_cytokine"/>
</dbReference>
<dbReference type="Gene3D" id="2.10.90.10">
    <property type="entry name" value="Cystine-knot cytokines"/>
    <property type="match status" value="1"/>
</dbReference>
<dbReference type="Pfam" id="PF00019">
    <property type="entry name" value="TGF_beta"/>
    <property type="match status" value="1"/>
</dbReference>
<evidence type="ECO:0000313" key="18">
    <source>
        <dbReference type="ZFIN" id="ZDB-GENE-990415-181"/>
    </source>
</evidence>
<dbReference type="GO" id="GO:0007368">
    <property type="term" value="P:determination of left/right symmetry"/>
    <property type="evidence" value="ECO:0000315"/>
    <property type="project" value="ZFIN"/>
</dbReference>
<dbReference type="SMR" id="P87358"/>
<dbReference type="GeneID" id="30292"/>
<evidence type="ECO:0000313" key="16">
    <source>
        <dbReference type="Proteomes" id="UP000000437"/>
    </source>
</evidence>
<dbReference type="CDD" id="cd13759">
    <property type="entry name" value="TGF_beta_NODAL"/>
    <property type="match status" value="1"/>
</dbReference>
<evidence type="ECO:0000256" key="4">
    <source>
        <dbReference type="ARBA" id="ARBA00022525"/>
    </source>
</evidence>
<evidence type="ECO:0000256" key="5">
    <source>
        <dbReference type="ARBA" id="ARBA00022685"/>
    </source>
</evidence>
<dbReference type="GO" id="GO:0048854">
    <property type="term" value="P:brain morphogenesis"/>
    <property type="evidence" value="ECO:0000315"/>
    <property type="project" value="ZFIN"/>
</dbReference>
<dbReference type="GO" id="GO:0009952">
    <property type="term" value="P:anterior/posterior pattern specification"/>
    <property type="evidence" value="ECO:0000316"/>
    <property type="project" value="ZFIN"/>
</dbReference>
<dbReference type="GO" id="GO:0001707">
    <property type="term" value="P:mesoderm formation"/>
    <property type="evidence" value="ECO:0000315"/>
    <property type="project" value="ZFIN"/>
</dbReference>
<dbReference type="GO" id="GO:0008083">
    <property type="term" value="F:growth factor activity"/>
    <property type="evidence" value="ECO:0007669"/>
    <property type="project" value="UniProtKB-KW"/>
</dbReference>
<reference evidence="17" key="2">
    <citation type="journal article" date="1996" name="Development">
        <title>The identification of genes with unique and essential functions in the development of the zebrafish, Danio rerio.</title>
        <authorList>
            <person name="Haffter P."/>
            <person name="Granato M."/>
            <person name="Brand M."/>
            <person name="Mullins M.C."/>
            <person name="Hammerschmidt M."/>
            <person name="Kane D.A."/>
            <person name="Odenthal J."/>
            <person name="van Eeden F.J."/>
            <person name="Jiang Y.J."/>
            <person name="Heisenberg C.P."/>
            <person name="Kelsh R.N."/>
            <person name="Furutani-Seiki M."/>
            <person name="Vogelsang E."/>
            <person name="Beuchle D."/>
            <person name="Schach U."/>
            <person name="Fabian C."/>
            <person name="Nusslein-Volhard C."/>
        </authorList>
    </citation>
    <scope>NUCLEOTIDE SEQUENCE</scope>
</reference>
<keyword evidence="3" id="KW-0217">Developmental protein</keyword>
<gene>
    <name evidence="17 18" type="primary">ndr2</name>
    <name evidence="17" type="synonym">cyc</name>
    <name evidence="17" type="synonym">cyclops</name>
    <name evidence="17" type="synonym">Ndr-2</name>
    <name evidence="17" type="synonym">ndr1</name>
    <name evidence="17" type="synonym">Znr-1</name>
    <name evidence="17" type="synonym">znr1</name>
</gene>
<keyword evidence="4" id="KW-0964">Secreted</keyword>
<dbReference type="GO" id="GO:0014028">
    <property type="term" value="P:notochord formation"/>
    <property type="evidence" value="ECO:0000314"/>
    <property type="project" value="ZFIN"/>
</dbReference>
<keyword evidence="8" id="KW-1015">Disulfide bond</keyword>
<feature type="region of interest" description="Disordered" evidence="11">
    <location>
        <begin position="366"/>
        <end position="395"/>
    </location>
</feature>
<dbReference type="GO" id="GO:0001709">
    <property type="term" value="P:cell fate determination"/>
    <property type="evidence" value="ECO:0000315"/>
    <property type="project" value="ZFIN"/>
</dbReference>
<keyword evidence="7 10" id="KW-0339">Growth factor</keyword>
<comment type="subcellular location">
    <subcellularLocation>
        <location evidence="1">Secreted</location>
    </subcellularLocation>
</comment>
<reference evidence="17" key="4">
    <citation type="journal article" date="1996" name="Development">
        <title>Mutations affecting cell fates and cellular rearrangements during gastrulation in zebrafish.</title>
        <authorList>
            <person name="Solnica-Krezel L."/>
            <person name="Stemple D.L."/>
            <person name="Mountcastle-Shah E."/>
            <person name="Rangini Z."/>
            <person name="Neuhauss S.C."/>
            <person name="Malicki J."/>
            <person name="Schier A.F."/>
            <person name="Stainier D.Y."/>
            <person name="Zwartkruis F."/>
            <person name="Abdelilah S."/>
            <person name="Driever W."/>
        </authorList>
    </citation>
    <scope>NUCLEOTIDE SEQUENCE</scope>
</reference>
<dbReference type="GO" id="GO:0045165">
    <property type="term" value="P:cell fate commitment"/>
    <property type="evidence" value="ECO:0000316"/>
    <property type="project" value="ZFIN"/>
</dbReference>
<evidence type="ECO:0000313" key="15">
    <source>
        <dbReference type="EMBL" id="AAC34361.2"/>
    </source>
</evidence>
<keyword evidence="16" id="KW-1185">Reference proteome</keyword>
<dbReference type="SUPFAM" id="SSF57501">
    <property type="entry name" value="Cystine-knot cytokines"/>
    <property type="match status" value="1"/>
</dbReference>
<dbReference type="InterPro" id="IPR001111">
    <property type="entry name" value="TGF-b_propeptide"/>
</dbReference>
<dbReference type="EMBL" id="AF002219">
    <property type="protein sequence ID" value="AAC34361.2"/>
    <property type="molecule type" value="mRNA"/>
</dbReference>
<dbReference type="GO" id="GO:0046619">
    <property type="term" value="P:lens placode formation involved in camera-type eye formation"/>
    <property type="evidence" value="ECO:0000315"/>
    <property type="project" value="ZFIN"/>
</dbReference>
<dbReference type="Pfam" id="PF00688">
    <property type="entry name" value="TGFb_propeptide"/>
    <property type="match status" value="1"/>
</dbReference>
<protein>
    <submittedName>
        <fullName evidence="15">Cyclops</fullName>
    </submittedName>
    <submittedName>
        <fullName evidence="17">Nodal-related 2 precursor</fullName>
    </submittedName>
    <submittedName>
        <fullName evidence="14">Znr-1</fullName>
    </submittedName>
</protein>
<organism evidence="14">
    <name type="scientific">Danio rerio</name>
    <name type="common">Zebrafish</name>
    <name type="synonym">Brachydanio rerio</name>
    <dbReference type="NCBI Taxonomy" id="7955"/>
    <lineage>
        <taxon>Eukaryota</taxon>
        <taxon>Metazoa</taxon>
        <taxon>Chordata</taxon>
        <taxon>Craniata</taxon>
        <taxon>Vertebrata</taxon>
        <taxon>Euteleostomi</taxon>
        <taxon>Actinopterygii</taxon>
        <taxon>Neopterygii</taxon>
        <taxon>Teleostei</taxon>
        <taxon>Ostariophysi</taxon>
        <taxon>Cypriniformes</taxon>
        <taxon>Danionidae</taxon>
        <taxon>Danioninae</taxon>
        <taxon>Danio</taxon>
    </lineage>
</organism>
<evidence type="ECO:0000256" key="12">
    <source>
        <dbReference type="SAM" id="SignalP"/>
    </source>
</evidence>
<dbReference type="GO" id="GO:0021854">
    <property type="term" value="P:hypothalamus development"/>
    <property type="evidence" value="ECO:0000315"/>
    <property type="project" value="ZFIN"/>
</dbReference>
<evidence type="ECO:0000259" key="13">
    <source>
        <dbReference type="PROSITE" id="PS51362"/>
    </source>
</evidence>
<reference evidence="17" key="1">
    <citation type="journal article" date="1991" name="Nature">
        <title>The cyclops mutation blocks specification of the floor plate of the zebrafish central nervous system.</title>
        <authorList>
            <person name="Hatta K."/>
            <person name="Kimmel C.B."/>
            <person name="Ho R.K."/>
            <person name="Walker C."/>
        </authorList>
    </citation>
    <scope>NUCLEOTIDE SEQUENCE</scope>
</reference>
<dbReference type="GO" id="GO:0009887">
    <property type="term" value="P:animal organ morphogenesis"/>
    <property type="evidence" value="ECO:0000315"/>
    <property type="project" value="ZFIN"/>
</dbReference>
<dbReference type="GO" id="GO:0016485">
    <property type="term" value="P:protein processing"/>
    <property type="evidence" value="ECO:0000315"/>
    <property type="project" value="ZFIN"/>
</dbReference>
<feature type="compositionally biased region" description="Basic residues" evidence="11">
    <location>
        <begin position="175"/>
        <end position="189"/>
    </location>
</feature>
<evidence type="ECO:0000256" key="6">
    <source>
        <dbReference type="ARBA" id="ARBA00022729"/>
    </source>
</evidence>
<dbReference type="GO" id="GO:0032991">
    <property type="term" value="C:protein-containing complex"/>
    <property type="evidence" value="ECO:0000353"/>
    <property type="project" value="ZFIN"/>
</dbReference>
<evidence type="ECO:0000313" key="14">
    <source>
        <dbReference type="EMBL" id="AAB95625.1"/>
    </source>
</evidence>
<dbReference type="GO" id="GO:0048048">
    <property type="term" value="P:embryonic eye morphogenesis"/>
    <property type="evidence" value="ECO:0000315"/>
    <property type="project" value="ZFIN"/>
</dbReference>
<dbReference type="GO" id="GO:0060041">
    <property type="term" value="P:retina development in camera-type eye"/>
    <property type="evidence" value="ECO:0000315"/>
    <property type="project" value="ZFIN"/>
</dbReference>
<reference evidence="17" key="14">
    <citation type="journal article" date="2022" name="Nat. Commun.">
        <title>Single-molecule tracking of Nodal and Lefty in live zebrafish embryos supports hindered diffusion model.</title>
        <authorList>
            <person name="Kuhn T."/>
            <person name="Landge A.N."/>
            <person name="Morsdorf D."/>
            <person name="Cossmann J."/>
            <person name="Gerstenecker J."/>
            <person name="Capek D."/>
            <person name="Muller P."/>
            <person name="Gebhardt J.C.M."/>
        </authorList>
    </citation>
    <scope>NUCLEOTIDE SEQUENCE</scope>
</reference>
<reference evidence="17" key="11">
    <citation type="journal article" date="2022" name="Elife">
        <title>Regulation of Nodal signaling propagation by receptor interactions and positive feedback.</title>
        <authorList>
            <person name="Preiss H."/>
            <person name="Kogler A.C."/>
            <person name="Morsdorf D."/>
            <person name="Capek D."/>
            <person name="Soh G.H."/>
            <person name="Rogers K.W."/>
            <person name="Morales-Navarrete H."/>
            <person name="Almuedo-Castillo M."/>
            <person name="Muller P."/>
        </authorList>
    </citation>
    <scope>NUCLEOTIDE SEQUENCE</scope>
</reference>
<keyword evidence="6 12" id="KW-0732">Signal</keyword>
<evidence type="ECO:0000256" key="10">
    <source>
        <dbReference type="RuleBase" id="RU000354"/>
    </source>
</evidence>
<dbReference type="EMBL" id="U87758">
    <property type="protein sequence ID" value="AAB95625.1"/>
    <property type="molecule type" value="mRNA"/>
</dbReference>
<dbReference type="GO" id="GO:0060061">
    <property type="term" value="P:Spemann organizer formation"/>
    <property type="evidence" value="ECO:0000315"/>
    <property type="project" value="ZFIN"/>
</dbReference>
<dbReference type="GO" id="GO:0048839">
    <property type="term" value="P:inner ear development"/>
    <property type="evidence" value="ECO:0000316"/>
    <property type="project" value="ZFIN"/>
</dbReference>
<evidence type="ECO:0000256" key="1">
    <source>
        <dbReference type="ARBA" id="ARBA00004613"/>
    </source>
</evidence>
<dbReference type="SMART" id="SM00204">
    <property type="entry name" value="TGFB"/>
    <property type="match status" value="1"/>
</dbReference>
<dbReference type="GO" id="GO:0007178">
    <property type="term" value="P:cell surface receptor protein serine/threonine kinase signaling pathway"/>
    <property type="evidence" value="ECO:0000318"/>
    <property type="project" value="GO_Central"/>
</dbReference>
<dbReference type="GO" id="GO:0030510">
    <property type="term" value="P:regulation of BMP signaling pathway"/>
    <property type="evidence" value="ECO:0000315"/>
    <property type="project" value="ZFIN"/>
</dbReference>
<dbReference type="GO" id="GO:0021508">
    <property type="term" value="P:floor plate formation"/>
    <property type="evidence" value="ECO:0000315"/>
    <property type="project" value="ZFIN"/>
</dbReference>
<dbReference type="PROSITE" id="PS51362">
    <property type="entry name" value="TGF_BETA_2"/>
    <property type="match status" value="1"/>
</dbReference>
<dbReference type="GO" id="GO:0048382">
    <property type="term" value="P:mesendoderm development"/>
    <property type="evidence" value="ECO:0000315"/>
    <property type="project" value="ZFIN"/>
</dbReference>
<keyword evidence="9" id="KW-0325">Glycoprotein</keyword>
<evidence type="ECO:0000313" key="17">
    <source>
        <dbReference type="RefSeq" id="NP_624359.1"/>
    </source>
</evidence>
<dbReference type="RefSeq" id="NP_624359.1">
    <property type="nucleotide sequence ID" value="NM_139133.1"/>
</dbReference>
<dbReference type="CTD" id="30292"/>
<dbReference type="PANTHER" id="PTHR11848:SF272">
    <property type="entry name" value="CYCLOPS"/>
    <property type="match status" value="1"/>
</dbReference>
<evidence type="ECO:0000256" key="3">
    <source>
        <dbReference type="ARBA" id="ARBA00022473"/>
    </source>
</evidence>
<dbReference type="GO" id="GO:0031290">
    <property type="term" value="P:retinal ganglion cell axon guidance"/>
    <property type="evidence" value="ECO:0000315"/>
    <property type="project" value="ZFIN"/>
</dbReference>
<reference evidence="15" key="7">
    <citation type="journal article" date="1998" name="Dev. Biol.">
        <title>Zebrafish nodal-related genes are implicated in axial patterning and establishing left-right asymmetry.</title>
        <authorList>
            <person name="Rebagliati M.R."/>
            <person name="Toyama R."/>
            <person name="Fricke C."/>
            <person name="Haffter P."/>
            <person name="Dawid I.B."/>
        </authorList>
    </citation>
    <scope>NUCLEOTIDE SEQUENCE</scope>
</reference>
<dbReference type="PANTHER" id="PTHR11848">
    <property type="entry name" value="TGF-BETA FAMILY"/>
    <property type="match status" value="1"/>
</dbReference>
<dbReference type="InterPro" id="IPR017948">
    <property type="entry name" value="TGFb_CS"/>
</dbReference>
<reference evidence="17" key="16">
    <citation type="submission" date="2025-04" db="UniProtKB">
        <authorList>
            <consortium name="RefSeq"/>
        </authorList>
    </citation>
    <scope>IDENTIFICATION</scope>
</reference>
<dbReference type="GO" id="GO:0009953">
    <property type="term" value="P:dorsal/ventral pattern formation"/>
    <property type="evidence" value="ECO:0000314"/>
    <property type="project" value="ZFIN"/>
</dbReference>
<reference evidence="17" key="15">
    <citation type="journal article" date="2024" name="Nat. Commun.">
        <title>Myosin1G promotes Nodal signaling to control zebrafish left-right asymmetry.</title>
        <authorList>
            <person name="Kurup A.J."/>
            <person name="Bailet F."/>
            <person name="Furthauer M."/>
        </authorList>
    </citation>
    <scope>NUCLEOTIDE SEQUENCE</scope>
</reference>
<dbReference type="GO" id="GO:0005125">
    <property type="term" value="F:cytokine activity"/>
    <property type="evidence" value="ECO:0000318"/>
    <property type="project" value="GO_Central"/>
</dbReference>
<dbReference type="GO" id="GO:0001947">
    <property type="term" value="P:heart looping"/>
    <property type="evidence" value="ECO:0000315"/>
    <property type="project" value="ZFIN"/>
</dbReference>
<proteinExistence type="evidence at transcript level"/>
<dbReference type="GO" id="GO:0021537">
    <property type="term" value="P:telencephalon development"/>
    <property type="evidence" value="ECO:0000315"/>
    <property type="project" value="ZFIN"/>
</dbReference>
<dbReference type="PROSITE" id="PS00250">
    <property type="entry name" value="TGF_BETA_1"/>
    <property type="match status" value="1"/>
</dbReference>
<dbReference type="GlyGen" id="P87358">
    <property type="glycosylation" value="1 site"/>
</dbReference>
<dbReference type="AlphaFoldDB" id="P87358"/>
<reference evidence="17" key="12">
    <citation type="journal article" date="2022" name="Front. Cell Dev. Biol.">
        <title>Maternal Factors and Nodal Autoregulation Orchestrate Nodal Gene Expression for Embryonic Mesendoderm Induction in the Zebrafish.</title>
        <authorList>
            <person name="Xing C."/>
            <person name="Shen W."/>
            <person name="Gong B."/>
            <person name="Li Y."/>
            <person name="Yan L."/>
            <person name="Meng A."/>
        </authorList>
    </citation>
    <scope>NUCLEOTIDE SEQUENCE</scope>
</reference>
<dbReference type="GO" id="GO:0005615">
    <property type="term" value="C:extracellular space"/>
    <property type="evidence" value="ECO:0000318"/>
    <property type="project" value="GO_Central"/>
</dbReference>
<reference evidence="16" key="10">
    <citation type="journal article" date="2013" name="Nature">
        <title>The zebrafish reference genome sequence and its relationship to the human genome.</title>
        <authorList>
            <consortium name="Genome Reference Consortium Zebrafish"/>
            <person name="Howe K."/>
            <person name="Clark M.D."/>
            <person name="Torroja C.F."/>
            <person name="Torrance J."/>
            <person name="Berthelot C."/>
            <person name="Muffato M."/>
            <person name="Collins J.E."/>
            <person name="Humphray S."/>
            <person name="McLaren K."/>
            <person name="Matthews L."/>
            <person name="McLaren S."/>
            <person name="Sealy I."/>
            <person name="Caccamo M."/>
            <person name="Churcher C."/>
            <person name="Scott C."/>
            <person name="Barrett J.C."/>
            <person name="Koch R."/>
            <person name="Rauch G.J."/>
            <person name="White S."/>
            <person name="Chow W."/>
            <person name="Kilian B."/>
            <person name="Quintais L.T."/>
            <person name="Guerra-Assuncao J.A."/>
            <person name="Zhou Y."/>
            <person name="Gu Y."/>
            <person name="Yen J."/>
            <person name="Vogel J.H."/>
            <person name="Eyre T."/>
            <person name="Redmond S."/>
            <person name="Banerjee R."/>
            <person name="Chi J."/>
            <person name="Fu B."/>
            <person name="Langley E."/>
            <person name="Maguire S.F."/>
            <person name="Laird G.K."/>
            <person name="Lloyd D."/>
            <person name="Kenyon E."/>
            <person name="Donaldson S."/>
            <person name="Sehra H."/>
            <person name="Almeida-King J."/>
            <person name="Loveland J."/>
            <person name="Trevanion S."/>
            <person name="Jones M."/>
            <person name="Quail M."/>
            <person name="Willey D."/>
            <person name="Hunt A."/>
            <person name="Burton J."/>
            <person name="Sims S."/>
            <person name="McLay K."/>
            <person name="Plumb B."/>
            <person name="Davis J."/>
            <person name="Clee C."/>
            <person name="Oliver K."/>
            <person name="Clark R."/>
            <person name="Riddle C."/>
            <person name="Elliot D."/>
            <person name="Eliott D."/>
            <person name="Threadgold G."/>
            <person name="Harden G."/>
            <person name="Ware D."/>
            <person name="Begum S."/>
            <person name="Mortimore B."/>
            <person name="Mortimer B."/>
            <person name="Kerry G."/>
            <person name="Heath P."/>
            <person name="Phillimore B."/>
            <person name="Tracey A."/>
            <person name="Corby N."/>
            <person name="Dunn M."/>
            <person name="Johnson C."/>
            <person name="Wood J."/>
            <person name="Clark S."/>
            <person name="Pelan S."/>
            <person name="Griffiths G."/>
            <person name="Smith M."/>
            <person name="Glithero R."/>
            <person name="Howden P."/>
            <person name="Barker N."/>
            <person name="Lloyd C."/>
            <person name="Stevens C."/>
            <person name="Harley J."/>
            <person name="Holt K."/>
            <person name="Panagiotidis G."/>
            <person name="Lovell J."/>
            <person name="Beasley H."/>
            <person name="Henderson C."/>
            <person name="Gordon D."/>
            <person name="Auger K."/>
            <person name="Wright D."/>
            <person name="Collins J."/>
            <person name="Raisen C."/>
            <person name="Dyer L."/>
            <person name="Leung K."/>
            <person name="Robertson L."/>
            <person name="Ambridge K."/>
            <person name="Leongamornlert D."/>
            <person name="McGuire S."/>
            <person name="Gilderthorp R."/>
            <person name="Griffiths C."/>
            <person name="Manthravadi D."/>
            <person name="Nichol S."/>
            <person name="Barker G."/>
            <person name="Whitehead S."/>
            <person name="Kay M."/>
            <person name="Brown J."/>
            <person name="Murnane C."/>
            <person name="Gray E."/>
            <person name="Humphries M."/>
            <person name="Sycamore N."/>
            <person name="Barker D."/>
            <person name="Saunders D."/>
            <person name="Wallis J."/>
            <person name="Babbage A."/>
            <person name="Hammond S."/>
            <person name="Mashreghi-Mohammadi M."/>
            <person name="Barr L."/>
            <person name="Martin S."/>
            <person name="Wray P."/>
            <person name="Ellington A."/>
            <person name="Matthews N."/>
            <person name="Ellwood M."/>
            <person name="Woodmansey R."/>
            <person name="Clark G."/>
            <person name="Cooper J."/>
            <person name="Cooper J."/>
            <person name="Tromans A."/>
            <person name="Grafham D."/>
            <person name="Skuce C."/>
            <person name="Pandian R."/>
            <person name="Andrews R."/>
            <person name="Harrison E."/>
            <person name="Kimberley A."/>
            <person name="Garnett J."/>
            <person name="Fosker N."/>
            <person name="Hall R."/>
            <person name="Garner P."/>
            <person name="Kelly D."/>
            <person name="Bird C."/>
            <person name="Palmer S."/>
            <person name="Gehring I."/>
            <person name="Berger A."/>
            <person name="Dooley C.M."/>
            <person name="Ersan-Urun Z."/>
            <person name="Eser C."/>
            <person name="Geiger H."/>
            <person name="Geisler M."/>
            <person name="Karotki L."/>
            <person name="Kirn A."/>
            <person name="Konantz J."/>
            <person name="Konantz M."/>
            <person name="Oberlander M."/>
            <person name="Rudolph-Geiger S."/>
            <person name="Teucke M."/>
            <person name="Lanz C."/>
            <person name="Raddatz G."/>
            <person name="Osoegawa K."/>
            <person name="Zhu B."/>
            <person name="Rapp A."/>
            <person name="Widaa S."/>
            <person name="Langford C."/>
            <person name="Yang F."/>
            <person name="Schuster S.C."/>
            <person name="Carter N.P."/>
            <person name="Harrow J."/>
            <person name="Ning Z."/>
            <person name="Herrero J."/>
            <person name="Searle S.M."/>
            <person name="Enright A."/>
            <person name="Geisler R."/>
            <person name="Plasterk R.H."/>
            <person name="Lee C."/>
            <person name="Westerfield M."/>
            <person name="de Jong P.J."/>
            <person name="Zon L.I."/>
            <person name="Postlethwait J.H."/>
            <person name="Nusslein-Volhard C."/>
            <person name="Hubbard T.J."/>
            <person name="Roest Crollius H."/>
            <person name="Rogers J."/>
            <person name="Stemple D.L."/>
        </authorList>
    </citation>
    <scope>NUCLEOTIDE SEQUENCE [LARGE SCALE GENOMIC DNA]</scope>
</reference>
<evidence type="ECO:0000256" key="8">
    <source>
        <dbReference type="ARBA" id="ARBA00023157"/>
    </source>
</evidence>
<reference evidence="15" key="8">
    <citation type="journal article" date="1998" name="Proc. Natl. Acad. Sci. U.S.A.">
        <title>cyclops encodes a nodal-related factor involved in midline signaling.</title>
        <authorList>
            <person name="Rebagliati M.R."/>
            <person name="Toyama R."/>
            <person name="Haffter P."/>
            <person name="Dawid I.B."/>
        </authorList>
    </citation>
    <scope>NUCLEOTIDE SEQUENCE</scope>
</reference>
<dbReference type="OrthoDB" id="5949851at2759"/>
<feature type="compositionally biased region" description="Basic residues" evidence="11">
    <location>
        <begin position="366"/>
        <end position="383"/>
    </location>
</feature>
<feature type="domain" description="TGF-beta family profile" evidence="13">
    <location>
        <begin position="378"/>
        <end position="501"/>
    </location>
</feature>
<keyword evidence="5" id="KW-0165">Cleavage on pair of basic residues</keyword>
<dbReference type="GO" id="GO:0003143">
    <property type="term" value="P:embryonic heart tube morphogenesis"/>
    <property type="evidence" value="ECO:0000315"/>
    <property type="project" value="ZFIN"/>
</dbReference>
<reference evidence="14" key="6">
    <citation type="submission" date="1997-01" db="EMBL/GenBank/DDBJ databases">
        <authorList>
            <person name="Cheng A.M.S."/>
            <person name="Sampath K."/>
            <person name="Erter C.E."/>
            <person name="Wright C.V.E."/>
        </authorList>
    </citation>
    <scope>NUCLEOTIDE SEQUENCE</scope>
</reference>
<dbReference type="KEGG" id="dre:30292"/>
<sequence>MHALGVARLACYCQLLLLGVFGKHTRYRHNNYNSLRNMSHRMHLPTYMMHLYRHYKMNQTRIPAESLEHEHADTIRSIMSKNVLNNDNHYVAIFDLSPVLSERQIQAAELRIRVPRDLHPDGLTLELQHQQGAPCPRHQPCPKSQSLGLLPEESLLSVTQHWRVYNVTNLLLHWPRPRTSPRSRVKTKRPAAAPGGKEIHSGPRRPAAAPGGQELQRRPRRPAVAPEEQELPSRPRRPAVAPGAQELQSGPQRPAAAPGGQKIQNRPRRPSAAPKGQEVQSRPSRPATAPRGQELQSAPQRPVVAPGGREIHSRPWLPAATPGGQEIQNGTQKHRAMLLLFSEQQDGASLLHTAGASKFLFSRNKKEVKRGRALRSRRGRRGPPVRSPELQRTPLHKSTTCRRVDMHVDFNQIGWGSWIVFPKKYNAYRCEGACPNPLGEELRPTNHAYMQSLLKYHHPSRVPASCCAPTRTSALSMLYYENGEMILRHHEDMQVEECGCL</sequence>
<evidence type="ECO:0000256" key="7">
    <source>
        <dbReference type="ARBA" id="ARBA00023030"/>
    </source>
</evidence>
<dbReference type="InterPro" id="IPR015615">
    <property type="entry name" value="TGF-beta-rel"/>
</dbReference>
<reference evidence="17" key="3">
    <citation type="journal article" date="1996" name="Development">
        <title>A genetic screen for mutations affecting embryogenesis in zebrafish.</title>
        <authorList>
            <person name="Driever W."/>
            <person name="Solnica-Krezel L."/>
            <person name="Schier A.F."/>
            <person name="Neuhauss S.C."/>
            <person name="Malicki J."/>
            <person name="Stemple D.L."/>
            <person name="Stainier D.Y."/>
            <person name="Zwartkruis F."/>
            <person name="Abdelilah S."/>
            <person name="Rangini Z."/>
            <person name="Belak J."/>
            <person name="Boggs C."/>
        </authorList>
    </citation>
    <scope>NUCLEOTIDE SEQUENCE</scope>
</reference>
<dbReference type="ZFIN" id="ZDB-GENE-990415-181">
    <property type="gene designation" value="ndr2"/>
</dbReference>
<feature type="region of interest" description="Disordered" evidence="11">
    <location>
        <begin position="174"/>
        <end position="327"/>
    </location>
</feature>
<reference evidence="15" key="9">
    <citation type="submission" date="2000-08" db="EMBL/GenBank/DDBJ databases">
        <authorList>
            <person name="Rebagliati M.R."/>
        </authorList>
    </citation>
    <scope>NUCLEOTIDE SEQUENCE</scope>
</reference>
<accession>Q9PSU9</accession>
<evidence type="ECO:0000256" key="2">
    <source>
        <dbReference type="ARBA" id="ARBA00006656"/>
    </source>
</evidence>